<accession>A0A1X7SRN9</accession>
<feature type="region of interest" description="Disordered" evidence="5">
    <location>
        <begin position="222"/>
        <end position="331"/>
    </location>
</feature>
<dbReference type="InterPro" id="IPR001611">
    <property type="entry name" value="Leu-rich_rpt"/>
</dbReference>
<dbReference type="Pfam" id="PF12799">
    <property type="entry name" value="LRR_4"/>
    <property type="match status" value="1"/>
</dbReference>
<feature type="compositionally biased region" description="Low complexity" evidence="5">
    <location>
        <begin position="305"/>
        <end position="331"/>
    </location>
</feature>
<evidence type="ECO:0000256" key="1">
    <source>
        <dbReference type="ARBA" id="ARBA00004496"/>
    </source>
</evidence>
<feature type="region of interest" description="Disordered" evidence="5">
    <location>
        <begin position="79"/>
        <end position="115"/>
    </location>
</feature>
<dbReference type="GO" id="GO:0005634">
    <property type="term" value="C:nucleus"/>
    <property type="evidence" value="ECO:0007669"/>
    <property type="project" value="TreeGrafter"/>
</dbReference>
<feature type="compositionally biased region" description="Gly residues" evidence="5">
    <location>
        <begin position="97"/>
        <end position="106"/>
    </location>
</feature>
<feature type="compositionally biased region" description="Acidic residues" evidence="5">
    <location>
        <begin position="235"/>
        <end position="245"/>
    </location>
</feature>
<dbReference type="InterPro" id="IPR025875">
    <property type="entry name" value="Leu-rich_rpt_4"/>
</dbReference>
<dbReference type="OrthoDB" id="1687175at2759"/>
<proteinExistence type="predicted"/>
<dbReference type="EnsemblMetazoa" id="Aqu2.1.04736_001">
    <property type="protein sequence ID" value="Aqu2.1.04736_001"/>
    <property type="gene ID" value="Aqu2.1.04736"/>
</dbReference>
<dbReference type="eggNOG" id="KOG0619">
    <property type="taxonomic scope" value="Eukaryota"/>
</dbReference>
<comment type="subcellular location">
    <subcellularLocation>
        <location evidence="1">Cytoplasm</location>
    </subcellularLocation>
</comment>
<keyword evidence="4" id="KW-0677">Repeat</keyword>
<dbReference type="PROSITE" id="PS51450">
    <property type="entry name" value="LRR"/>
    <property type="match status" value="2"/>
</dbReference>
<keyword evidence="3" id="KW-0433">Leucine-rich repeat</keyword>
<name>A0A1X7SRN9_AMPQE</name>
<organism evidence="6">
    <name type="scientific">Amphimedon queenslandica</name>
    <name type="common">Sponge</name>
    <dbReference type="NCBI Taxonomy" id="400682"/>
    <lineage>
        <taxon>Eukaryota</taxon>
        <taxon>Metazoa</taxon>
        <taxon>Porifera</taxon>
        <taxon>Demospongiae</taxon>
        <taxon>Heteroscleromorpha</taxon>
        <taxon>Haplosclerida</taxon>
        <taxon>Niphatidae</taxon>
        <taxon>Amphimedon</taxon>
    </lineage>
</organism>
<dbReference type="GO" id="GO:0005737">
    <property type="term" value="C:cytoplasm"/>
    <property type="evidence" value="ECO:0007669"/>
    <property type="project" value="UniProtKB-SubCell"/>
</dbReference>
<dbReference type="SUPFAM" id="SSF52058">
    <property type="entry name" value="L domain-like"/>
    <property type="match status" value="1"/>
</dbReference>
<sequence length="331" mass="36023">MSQLQQVNMSGNKDQQMQISFPNLEKLWLDDNHLSDTGTFAILAGLRRLQYLNLDDNQLSSIPRLRLLGTSSLRLSSHRSLSGEAIGTGKGEETGTSPGGGGGSGGERPSSSPSLSPFPALHTLSLIDNMIVSSENLVPCSSWPSLKILIITGNPIVSLNKGLPVMLDHELVKLSGINIIRTKASPVKKERAIIGTKAKDFIKVSLAPPPTIPKKPILLALEPPHSSMSSREGDYDNDNDYDDFNMDAFSEPSSITESSIITNERDFTNDREGERGGGERRSGPNIFMTQVQNEDNEDISLPPRSQSTDSKQTEQQQQQSSSPVNQQSEDP</sequence>
<dbReference type="STRING" id="400682.A0A1X7SRN9"/>
<dbReference type="InParanoid" id="A0A1X7SRN9"/>
<protein>
    <submittedName>
        <fullName evidence="6">Uncharacterized protein</fullName>
    </submittedName>
</protein>
<keyword evidence="2" id="KW-0963">Cytoplasm</keyword>
<dbReference type="InterPro" id="IPR032675">
    <property type="entry name" value="LRR_dom_sf"/>
</dbReference>
<evidence type="ECO:0000256" key="4">
    <source>
        <dbReference type="ARBA" id="ARBA00022737"/>
    </source>
</evidence>
<reference evidence="6" key="1">
    <citation type="submission" date="2017-05" db="UniProtKB">
        <authorList>
            <consortium name="EnsemblMetazoa"/>
        </authorList>
    </citation>
    <scope>IDENTIFICATION</scope>
</reference>
<feature type="compositionally biased region" description="Low complexity" evidence="5">
    <location>
        <begin position="250"/>
        <end position="262"/>
    </location>
</feature>
<dbReference type="AlphaFoldDB" id="A0A1X7SRN9"/>
<evidence type="ECO:0000313" key="6">
    <source>
        <dbReference type="EnsemblMetazoa" id="Aqu2.1.04736_001"/>
    </source>
</evidence>
<dbReference type="PANTHER" id="PTHR22710:SF2">
    <property type="entry name" value="X-RAY RADIATION RESISTANCE-ASSOCIATED PROTEIN 1"/>
    <property type="match status" value="1"/>
</dbReference>
<evidence type="ECO:0000256" key="3">
    <source>
        <dbReference type="ARBA" id="ARBA00022614"/>
    </source>
</evidence>
<evidence type="ECO:0000256" key="2">
    <source>
        <dbReference type="ARBA" id="ARBA00022490"/>
    </source>
</evidence>
<evidence type="ECO:0000256" key="5">
    <source>
        <dbReference type="SAM" id="MobiDB-lite"/>
    </source>
</evidence>
<feature type="compositionally biased region" description="Basic and acidic residues" evidence="5">
    <location>
        <begin position="263"/>
        <end position="282"/>
    </location>
</feature>
<dbReference type="PANTHER" id="PTHR22710">
    <property type="entry name" value="X-RAY RADIATION RESISTANCE ASSOCIATED PROTEIN 1 XRRA1"/>
    <property type="match status" value="1"/>
</dbReference>
<dbReference type="Gene3D" id="3.80.10.10">
    <property type="entry name" value="Ribonuclease Inhibitor"/>
    <property type="match status" value="2"/>
</dbReference>